<sequence>MTQAPVSVSLVIIAKNEERTIGKVIDAAKELVTEIIVVDSGSSDKTCEIASERGARVIFQEWLGYAAQKNFAIDQAQGDWILSLDADEILSPALVEEMKQLVASPGFAQFDGYKIPRVLYIGEKAVLHGGFYPDAQLRLIKRGAGRFGDRLVHEAIKMDGPKAVLKNHMDHYSYRTVDDFAQAMEKYARLSAKEFYGRIESGRAKPGFRTSLLNLFLHPYWTFFQRFVLRGGFKDGSLGLKLALIYSDYVRKKILYLRELLSGGTG</sequence>
<dbReference type="Proteomes" id="UP000664277">
    <property type="component" value="Unassembled WGS sequence"/>
</dbReference>
<dbReference type="CDD" id="cd02511">
    <property type="entry name" value="Beta4Glucosyltransferase"/>
    <property type="match status" value="1"/>
</dbReference>
<organism evidence="2 3">
    <name type="scientific">Candidatus Obscuribacter phosphatis</name>
    <dbReference type="NCBI Taxonomy" id="1906157"/>
    <lineage>
        <taxon>Bacteria</taxon>
        <taxon>Bacillati</taxon>
        <taxon>Candidatus Melainabacteria</taxon>
        <taxon>Candidatus Obscuribacterales</taxon>
        <taxon>Candidatus Obscuribacteraceae</taxon>
        <taxon>Candidatus Obscuribacter</taxon>
    </lineage>
</organism>
<accession>A0A8J7PCI1</accession>
<dbReference type="Gene3D" id="3.90.550.10">
    <property type="entry name" value="Spore Coat Polysaccharide Biosynthesis Protein SpsA, Chain A"/>
    <property type="match status" value="1"/>
</dbReference>
<gene>
    <name evidence="2" type="ORF">J0M35_08955</name>
</gene>
<dbReference type="InterPro" id="IPR001173">
    <property type="entry name" value="Glyco_trans_2-like"/>
</dbReference>
<comment type="caution">
    <text evidence="2">The sequence shown here is derived from an EMBL/GenBank/DDBJ whole genome shotgun (WGS) entry which is preliminary data.</text>
</comment>
<dbReference type="InterPro" id="IPR029044">
    <property type="entry name" value="Nucleotide-diphossugar_trans"/>
</dbReference>
<dbReference type="PANTHER" id="PTHR43630:SF2">
    <property type="entry name" value="GLYCOSYLTRANSFERASE"/>
    <property type="match status" value="1"/>
</dbReference>
<evidence type="ECO:0000313" key="3">
    <source>
        <dbReference type="Proteomes" id="UP000664277"/>
    </source>
</evidence>
<reference evidence="2" key="1">
    <citation type="submission" date="2021-02" db="EMBL/GenBank/DDBJ databases">
        <title>Genome-Resolved Metagenomics of a Microbial Community Performing Photosynthetic Biological Nutrient Removal.</title>
        <authorList>
            <person name="Mcdaniel E.A."/>
        </authorList>
    </citation>
    <scope>NUCLEOTIDE SEQUENCE</scope>
    <source>
        <strain evidence="2">UWPOB_OBS1</strain>
    </source>
</reference>
<dbReference type="EMBL" id="JAFLCK010000010">
    <property type="protein sequence ID" value="MBN8660476.1"/>
    <property type="molecule type" value="Genomic_DNA"/>
</dbReference>
<dbReference type="Pfam" id="PF00535">
    <property type="entry name" value="Glycos_transf_2"/>
    <property type="match status" value="1"/>
</dbReference>
<dbReference type="AlphaFoldDB" id="A0A8J7PCI1"/>
<feature type="domain" description="Glycosyltransferase 2-like" evidence="1">
    <location>
        <begin position="9"/>
        <end position="107"/>
    </location>
</feature>
<evidence type="ECO:0000259" key="1">
    <source>
        <dbReference type="Pfam" id="PF00535"/>
    </source>
</evidence>
<evidence type="ECO:0000313" key="2">
    <source>
        <dbReference type="EMBL" id="MBN8660476.1"/>
    </source>
</evidence>
<proteinExistence type="predicted"/>
<protein>
    <submittedName>
        <fullName evidence="2">Glycosyltransferase family 2 protein</fullName>
    </submittedName>
</protein>
<name>A0A8J7PCI1_9BACT</name>
<dbReference type="SUPFAM" id="SSF53448">
    <property type="entry name" value="Nucleotide-diphospho-sugar transferases"/>
    <property type="match status" value="1"/>
</dbReference>
<dbReference type="PANTHER" id="PTHR43630">
    <property type="entry name" value="POLY-BETA-1,6-N-ACETYL-D-GLUCOSAMINE SYNTHASE"/>
    <property type="match status" value="1"/>
</dbReference>